<keyword evidence="2" id="KW-0489">Methyltransferase</keyword>
<keyword evidence="3" id="KW-1185">Reference proteome</keyword>
<dbReference type="AlphaFoldDB" id="A0A1H9TEQ3"/>
<dbReference type="RefSeq" id="WP_218144225.1">
    <property type="nucleotide sequence ID" value="NZ_FOHB01000002.1"/>
</dbReference>
<dbReference type="SUPFAM" id="SSF53335">
    <property type="entry name" value="S-adenosyl-L-methionine-dependent methyltransferases"/>
    <property type="match status" value="1"/>
</dbReference>
<dbReference type="InterPro" id="IPR025714">
    <property type="entry name" value="Methyltranfer_dom"/>
</dbReference>
<dbReference type="STRING" id="587636.SAMN05216199_1567"/>
<feature type="domain" description="Methyltransferase" evidence="1">
    <location>
        <begin position="50"/>
        <end position="146"/>
    </location>
</feature>
<dbReference type="Proteomes" id="UP000199019">
    <property type="component" value="Unassembled WGS sequence"/>
</dbReference>
<dbReference type="Gene3D" id="3.40.50.150">
    <property type="entry name" value="Vaccinia Virus protein VP39"/>
    <property type="match status" value="1"/>
</dbReference>
<dbReference type="Pfam" id="PF13847">
    <property type="entry name" value="Methyltransf_31"/>
    <property type="match status" value="1"/>
</dbReference>
<evidence type="ECO:0000259" key="1">
    <source>
        <dbReference type="Pfam" id="PF13847"/>
    </source>
</evidence>
<dbReference type="EMBL" id="FOHB01000002">
    <property type="protein sequence ID" value="SER95444.1"/>
    <property type="molecule type" value="Genomic_DNA"/>
</dbReference>
<dbReference type="GO" id="GO:0032259">
    <property type="term" value="P:methylation"/>
    <property type="evidence" value="ECO:0007669"/>
    <property type="project" value="UniProtKB-KW"/>
</dbReference>
<dbReference type="PANTHER" id="PTHR44068">
    <property type="entry name" value="ZGC:194242"/>
    <property type="match status" value="1"/>
</dbReference>
<dbReference type="InterPro" id="IPR029063">
    <property type="entry name" value="SAM-dependent_MTases_sf"/>
</dbReference>
<dbReference type="PANTHER" id="PTHR44068:SF11">
    <property type="entry name" value="GERANYL DIPHOSPHATE 2-C-METHYLTRANSFERASE"/>
    <property type="match status" value="1"/>
</dbReference>
<name>A0A1H9TEQ3_9MICO</name>
<protein>
    <submittedName>
        <fullName evidence="2">Methyltransferase domain-containing protein</fullName>
    </submittedName>
</protein>
<dbReference type="GO" id="GO:0008168">
    <property type="term" value="F:methyltransferase activity"/>
    <property type="evidence" value="ECO:0007669"/>
    <property type="project" value="UniProtKB-KW"/>
</dbReference>
<organism evidence="2 3">
    <name type="scientific">Pedococcus cremeus</name>
    <dbReference type="NCBI Taxonomy" id="587636"/>
    <lineage>
        <taxon>Bacteria</taxon>
        <taxon>Bacillati</taxon>
        <taxon>Actinomycetota</taxon>
        <taxon>Actinomycetes</taxon>
        <taxon>Micrococcales</taxon>
        <taxon>Intrasporangiaceae</taxon>
        <taxon>Pedococcus</taxon>
    </lineage>
</organism>
<accession>A0A1H9TEQ3</accession>
<gene>
    <name evidence="2" type="ORF">SAMN05216199_1567</name>
</gene>
<keyword evidence="2" id="KW-0808">Transferase</keyword>
<sequence length="251" mass="27264">MSSGLAARRQRALQRARRAAYGSGEYVGQEGFMRASEILDLASRAGVSPAVAVLDLCCGVAGPGRLIARTSGCDYLGVDADPRAIEVARQRAGGNCRFEVSRVPPLPSGQFDVVLLLETMLAFPDKVALMRAVSSALPPGGRFAFTIEAGHPLTTAERALMPAADTVWPTPLADLCSCLQQAGMRVLWQQDCTEAHHIVVEALVLHLGAVEREFGAGDPTLRELLTAHRIWSHWLRERRVRKLAFVTERRA</sequence>
<dbReference type="CDD" id="cd02440">
    <property type="entry name" value="AdoMet_MTases"/>
    <property type="match status" value="1"/>
</dbReference>
<evidence type="ECO:0000313" key="2">
    <source>
        <dbReference type="EMBL" id="SER95444.1"/>
    </source>
</evidence>
<reference evidence="3" key="1">
    <citation type="submission" date="2016-10" db="EMBL/GenBank/DDBJ databases">
        <authorList>
            <person name="Varghese N."/>
            <person name="Submissions S."/>
        </authorList>
    </citation>
    <scope>NUCLEOTIDE SEQUENCE [LARGE SCALE GENOMIC DNA]</scope>
    <source>
        <strain evidence="3">CGMCC 1.6963</strain>
    </source>
</reference>
<dbReference type="InterPro" id="IPR050447">
    <property type="entry name" value="Erg6_SMT_methyltransf"/>
</dbReference>
<proteinExistence type="predicted"/>
<evidence type="ECO:0000313" key="3">
    <source>
        <dbReference type="Proteomes" id="UP000199019"/>
    </source>
</evidence>